<feature type="transmembrane region" description="Helical" evidence="3">
    <location>
        <begin position="1780"/>
        <end position="1803"/>
    </location>
</feature>
<organism evidence="6">
    <name type="scientific">Timema tahoe</name>
    <dbReference type="NCBI Taxonomy" id="61484"/>
    <lineage>
        <taxon>Eukaryota</taxon>
        <taxon>Metazoa</taxon>
        <taxon>Ecdysozoa</taxon>
        <taxon>Arthropoda</taxon>
        <taxon>Hexapoda</taxon>
        <taxon>Insecta</taxon>
        <taxon>Pterygota</taxon>
        <taxon>Neoptera</taxon>
        <taxon>Polyneoptera</taxon>
        <taxon>Phasmatodea</taxon>
        <taxon>Timematodea</taxon>
        <taxon>Timematoidea</taxon>
        <taxon>Timematidae</taxon>
        <taxon>Timema</taxon>
    </lineage>
</organism>
<dbReference type="CDD" id="cd02891">
    <property type="entry name" value="A2M_like"/>
    <property type="match status" value="1"/>
</dbReference>
<dbReference type="EMBL" id="OE000339">
    <property type="protein sequence ID" value="CAD7453460.1"/>
    <property type="molecule type" value="Genomic_DNA"/>
</dbReference>
<dbReference type="InterPro" id="IPR047565">
    <property type="entry name" value="Alpha-macroglob_thiol-ester_cl"/>
</dbReference>
<dbReference type="Gene3D" id="2.60.40.2950">
    <property type="match status" value="1"/>
</dbReference>
<dbReference type="Pfam" id="PF07678">
    <property type="entry name" value="TED_complement"/>
    <property type="match status" value="1"/>
</dbReference>
<reference evidence="6" key="1">
    <citation type="submission" date="2020-11" db="EMBL/GenBank/DDBJ databases">
        <authorList>
            <person name="Tran Van P."/>
        </authorList>
    </citation>
    <scope>NUCLEOTIDE SEQUENCE</scope>
</reference>
<dbReference type="InterPro" id="IPR036055">
    <property type="entry name" value="LDL_receptor-like_sf"/>
</dbReference>
<dbReference type="SMART" id="SM01360">
    <property type="entry name" value="A2M"/>
    <property type="match status" value="1"/>
</dbReference>
<dbReference type="CDD" id="cd00112">
    <property type="entry name" value="LDLa"/>
    <property type="match status" value="1"/>
</dbReference>
<keyword evidence="3" id="KW-0472">Membrane</keyword>
<dbReference type="Gene3D" id="2.20.130.20">
    <property type="match status" value="1"/>
</dbReference>
<dbReference type="InterPro" id="IPR009048">
    <property type="entry name" value="A-macroglobulin_rcpt-bd"/>
</dbReference>
<dbReference type="InterPro" id="IPR002890">
    <property type="entry name" value="MG2"/>
</dbReference>
<proteinExistence type="predicted"/>
<dbReference type="GO" id="GO:0005615">
    <property type="term" value="C:extracellular space"/>
    <property type="evidence" value="ECO:0007669"/>
    <property type="project" value="InterPro"/>
</dbReference>
<dbReference type="PROSITE" id="PS50068">
    <property type="entry name" value="LDLRA_2"/>
    <property type="match status" value="1"/>
</dbReference>
<dbReference type="InterPro" id="IPR002172">
    <property type="entry name" value="LDrepeatLR_classA_rpt"/>
</dbReference>
<name>A0A7R9IAD3_9NEOP</name>
<accession>A0A7R9IAD3</accession>
<dbReference type="InterPro" id="IPR001599">
    <property type="entry name" value="Macroglobln_a2"/>
</dbReference>
<dbReference type="PANTHER" id="PTHR11412:SF172">
    <property type="entry name" value="LD23292P"/>
    <property type="match status" value="1"/>
</dbReference>
<dbReference type="InterPro" id="IPR011626">
    <property type="entry name" value="Alpha-macroglobulin_TED"/>
</dbReference>
<dbReference type="SMART" id="SM01419">
    <property type="entry name" value="Thiol-ester_cl"/>
    <property type="match status" value="1"/>
</dbReference>
<feature type="domain" description="Alpha-2-macroglobulin" evidence="4">
    <location>
        <begin position="990"/>
        <end position="1081"/>
    </location>
</feature>
<feature type="disulfide bond" evidence="2">
    <location>
        <begin position="937"/>
        <end position="955"/>
    </location>
</feature>
<dbReference type="SUPFAM" id="SSF48239">
    <property type="entry name" value="Terpenoid cyclases/Protein prenyltransferases"/>
    <property type="match status" value="1"/>
</dbReference>
<evidence type="ECO:0000256" key="2">
    <source>
        <dbReference type="PROSITE-ProRule" id="PRU00124"/>
    </source>
</evidence>
<sequence>MVRIEVLGWSGSPEKKWSEVLTADLEVPEFDCRIMGCMGVVVALLLLIVDDTTAQQTPSDLDNPWTQNNNDWNRGPNQWDPTHSVIITEASYELYRGSSELKVSALVNQLTRARLKGTLSEQGFGMSVAPSRVDNVVPKPLDKRIVGTGKLDVEEVCKLLEVVLGGGLGYLQVPMHSHIANVPKNVHTDPQTLVLEYLHPPYIRVRQVAPSGTLVVEDRPEQLLEYCQSVFIGQISWREPKRPPSLAMLVPTFGDRGCHVVCTTSPPAVNLGFLNQRCYVFIQVAPHLTYFVVASRMVRPGQVYKVSALILRTPQPLVVRASIQRDGVEMSQAKTQKIREGNRETLSLRIPSTSVPGVYKLRVEGTYDDESLGGSAFVNESIITFSQRSMTIFVQTDKPVYMQGQTVRFRAIPISTELRAFDNAVDVYMRDPFNRIMRRWLSRQSNFGSVSLSYQLSDQPVFGEWVIQVIAQGQVEETRFLVEEYYQTRFEVNVTMPAFFFNTDQYIHGKIMANYTSGAPVHGNLTLRATIRPLIAQSSYRGVGDRRIVEKYFNFDEQVPFWYPKKIYNQWERPTIPHLKFFNGVYEFRYPIAELEQFVPSLEGMEVKVTATVGDRFLDEIVEGYSMARIFNSSIKVAFLGGSPQVFKPSMPFYVYLAMSYHDGSPLSRERLRLGAMEVRSEIVTRSGGRRNLDTRGLPMSTQRDGVWEMKVDLRTQLETGIPGVPFPPYSKAIDKLPVNVNLWVEMLVKSKAGYDENARSKDLLNDIQSMKISASFLDARGERVGADLLLLSHFSPMNHHIKVSTSTRDAKFTVFINNRKARTGEKVEVAIYGEPGAYVGLAGLDRAFYTMQAQNQLSYDKVIMKMSTFDEDTNGTFVHQWFSHEGNPDEMVYYPSSTYGIDANRTFEYMGLIVFSDVPVTRRPELCNLTSGLGECLNGRCYRIEKKCDGQFDCEDGTDESGCMPTNFTILNIFRQFRFNRIQRLYENVWLWKDINIGPHGRYIFEVPVPERPTHWMVSAISMSPSKGFGMLQKAIEYVGVLPFFMNVEMPTVSRQGEQIGIRCTVFNYMTSDIEAIVVLAGSSDYKFVHVEMNGIVRSYNPRTSFGEHQFFIFIKAQDAATVHVPIVPTKLGDIFVTVQASTLIGKDIITRKLHVEADGLPQYRHQSVLLDLSNRAYVFQYMHVNITETPIIPYDEDRYYIYGSNKAIVSIVGDVVGPIFPTMPVNATSLLSLPMDCAEQTMFSFATNLYTVLYMRLVNQRNSSQEKQAFYYMNIGYQRALSYFNPDGSFSLFRSDWNQSASSVWLTSFCVQTLQQASFYEWENFIYIDPDVIANAVKWLLRHQTPDGAFYEVTWLPDRKMNDSLLWSNDYIRFRNISLTAHVLITLASVRDLTGGLGSQVALAEAKAVRWLERNIKLLSERGEPFEVAIVAYALLQAKAATAETAFGILARHARSEGGLTYWGKEAVPAPPYKMENQKPFMLPRLPYKYDSSNIEATAYALLTYVARQEVLTDPIVKWLNAQRLTDGGWASTQDTAMAMQALIQYTQRARIRDVSSLSVTVEATALAGKTKTLYVNDKNRALLQTLEIPEAWGTVKVQAKGAGYAILQMTVQYNVDIVKFQTQPPVRSFDLRTRADFHGRNQSHITYISCQRWTNVEESVRSGMAVLDVTIPTGYIIQQQDLDAYTLSRRVHNLRRARFQERKVLFYFDYLDIRETCVNFTIERWFPVANMSRYLPIRVYDYYAPERFNETIHDSIQTYLLNICEVCGSSQCPYCPIYNLAITVPIPITILTVAAVVLLLRHWRSTYL</sequence>
<protein>
    <recommendedName>
        <fullName evidence="7">CD109 antigen</fullName>
    </recommendedName>
</protein>
<dbReference type="Gene3D" id="6.20.50.160">
    <property type="match status" value="1"/>
</dbReference>
<feature type="disulfide bond" evidence="2">
    <location>
        <begin position="949"/>
        <end position="964"/>
    </location>
</feature>
<keyword evidence="3" id="KW-1133">Transmembrane helix</keyword>
<dbReference type="Pfam" id="PF07677">
    <property type="entry name" value="A2M_recep"/>
    <property type="match status" value="1"/>
</dbReference>
<comment type="caution">
    <text evidence="2">Lacks conserved residue(s) required for the propagation of feature annotation.</text>
</comment>
<evidence type="ECO:0008006" key="7">
    <source>
        <dbReference type="Google" id="ProtNLM"/>
    </source>
</evidence>
<dbReference type="Pfam" id="PF17791">
    <property type="entry name" value="MG3"/>
    <property type="match status" value="1"/>
</dbReference>
<dbReference type="InterPro" id="IPR036595">
    <property type="entry name" value="A-macroglobulin_rcpt-bd_sf"/>
</dbReference>
<dbReference type="GO" id="GO:0004866">
    <property type="term" value="F:endopeptidase inhibitor activity"/>
    <property type="evidence" value="ECO:0007669"/>
    <property type="project" value="InterPro"/>
</dbReference>
<dbReference type="PANTHER" id="PTHR11412">
    <property type="entry name" value="MACROGLOBULIN / COMPLEMENT"/>
    <property type="match status" value="1"/>
</dbReference>
<dbReference type="Pfam" id="PF00207">
    <property type="entry name" value="A2M"/>
    <property type="match status" value="1"/>
</dbReference>
<dbReference type="InterPro" id="IPR013783">
    <property type="entry name" value="Ig-like_fold"/>
</dbReference>
<dbReference type="SUPFAM" id="SSF57424">
    <property type="entry name" value="LDL receptor-like module"/>
    <property type="match status" value="1"/>
</dbReference>
<dbReference type="SUPFAM" id="SSF49410">
    <property type="entry name" value="Alpha-macroglobulin receptor domain"/>
    <property type="match status" value="1"/>
</dbReference>
<dbReference type="Gene3D" id="2.60.40.1930">
    <property type="match status" value="1"/>
</dbReference>
<keyword evidence="1 2" id="KW-1015">Disulfide bond</keyword>
<gene>
    <name evidence="6" type="ORF">TTEB3V08_LOCUS1598</name>
</gene>
<evidence type="ECO:0000256" key="1">
    <source>
        <dbReference type="ARBA" id="ARBA00023157"/>
    </source>
</evidence>
<dbReference type="Gene3D" id="4.10.400.10">
    <property type="entry name" value="Low-density Lipoprotein Receptor"/>
    <property type="match status" value="1"/>
</dbReference>
<dbReference type="Pfam" id="PF01835">
    <property type="entry name" value="MG2"/>
    <property type="match status" value="1"/>
</dbReference>
<dbReference type="Gene3D" id="2.60.40.10">
    <property type="entry name" value="Immunoglobulins"/>
    <property type="match status" value="2"/>
</dbReference>
<evidence type="ECO:0000259" key="5">
    <source>
        <dbReference type="SMART" id="SM01361"/>
    </source>
</evidence>
<dbReference type="InterPro" id="IPR050473">
    <property type="entry name" value="A2M/Complement_sys"/>
</dbReference>
<dbReference type="InterPro" id="IPR008930">
    <property type="entry name" value="Terpenoid_cyclase/PrenylTrfase"/>
</dbReference>
<dbReference type="InterPro" id="IPR041555">
    <property type="entry name" value="MG3"/>
</dbReference>
<dbReference type="Gene3D" id="2.60.40.690">
    <property type="entry name" value="Alpha-macroglobulin, receptor-binding domain"/>
    <property type="match status" value="1"/>
</dbReference>
<evidence type="ECO:0000256" key="3">
    <source>
        <dbReference type="SAM" id="Phobius"/>
    </source>
</evidence>
<keyword evidence="3" id="KW-0812">Transmembrane</keyword>
<dbReference type="SMART" id="SM01361">
    <property type="entry name" value="A2M_recep"/>
    <property type="match status" value="1"/>
</dbReference>
<dbReference type="Gene3D" id="1.50.10.20">
    <property type="match status" value="1"/>
</dbReference>
<evidence type="ECO:0000259" key="4">
    <source>
        <dbReference type="SMART" id="SM01360"/>
    </source>
</evidence>
<dbReference type="SMART" id="SM00192">
    <property type="entry name" value="LDLa"/>
    <property type="match status" value="1"/>
</dbReference>
<feature type="domain" description="Alpha-macroglobulin receptor-binding" evidence="5">
    <location>
        <begin position="1665"/>
        <end position="1756"/>
    </location>
</feature>
<evidence type="ECO:0000313" key="6">
    <source>
        <dbReference type="EMBL" id="CAD7453460.1"/>
    </source>
</evidence>